<sequence>MNSDFRLESRLKQIDIPEIDVEERVMISIKQRSLQGKHRKMFKPVVLASLIVLLIACTGYATAELLTLYDEKGRVTLQFHQETDSGDILSRDEKQYYLGKVEAGKAIAVYKTEGNPEEITTTLVRPLIIEQLSELSGITVSEFIQPLVISEPLTFKSAKVTYMPANLTKQEIDTLKRQAAGHIASQKIEVTDQIAAIDIELLYKGDAYWISIREGKGWEEIYTNLKGRNSQTIKVDQSDGLVLDSSDELELYWRRDSEEASALYVVKGQGNGDHEAEALTAVLEAFISPSGG</sequence>
<dbReference type="AlphaFoldDB" id="A0A2W1LCK1"/>
<proteinExistence type="predicted"/>
<name>A0A2W1LCK1_9BACL</name>
<feature type="transmembrane region" description="Helical" evidence="1">
    <location>
        <begin position="41"/>
        <end position="61"/>
    </location>
</feature>
<evidence type="ECO:0000313" key="2">
    <source>
        <dbReference type="EMBL" id="PZD96613.1"/>
    </source>
</evidence>
<dbReference type="OrthoDB" id="2612271at2"/>
<keyword evidence="3" id="KW-1185">Reference proteome</keyword>
<keyword evidence="1" id="KW-0472">Membrane</keyword>
<reference evidence="2 3" key="1">
    <citation type="submission" date="2018-06" db="EMBL/GenBank/DDBJ databases">
        <title>Paenibacillus imtechensis sp. nov.</title>
        <authorList>
            <person name="Pinnaka A.K."/>
            <person name="Singh H."/>
            <person name="Kaur M."/>
        </authorList>
    </citation>
    <scope>NUCLEOTIDE SEQUENCE [LARGE SCALE GENOMIC DNA]</scope>
    <source>
        <strain evidence="2 3">SMB1</strain>
    </source>
</reference>
<keyword evidence="1" id="KW-1133">Transmembrane helix</keyword>
<accession>A0A2W1LCK1</accession>
<gene>
    <name evidence="2" type="ORF">DNH61_07410</name>
</gene>
<dbReference type="Proteomes" id="UP000249522">
    <property type="component" value="Unassembled WGS sequence"/>
</dbReference>
<dbReference type="RefSeq" id="WP_111146018.1">
    <property type="nucleotide sequence ID" value="NZ_QKRB01000037.1"/>
</dbReference>
<evidence type="ECO:0000256" key="1">
    <source>
        <dbReference type="SAM" id="Phobius"/>
    </source>
</evidence>
<dbReference type="EMBL" id="QKRB01000037">
    <property type="protein sequence ID" value="PZD96613.1"/>
    <property type="molecule type" value="Genomic_DNA"/>
</dbReference>
<protein>
    <submittedName>
        <fullName evidence="2">Uncharacterized protein</fullName>
    </submittedName>
</protein>
<comment type="caution">
    <text evidence="2">The sequence shown here is derived from an EMBL/GenBank/DDBJ whole genome shotgun (WGS) entry which is preliminary data.</text>
</comment>
<evidence type="ECO:0000313" key="3">
    <source>
        <dbReference type="Proteomes" id="UP000249522"/>
    </source>
</evidence>
<keyword evidence="1" id="KW-0812">Transmembrane</keyword>
<organism evidence="2 3">
    <name type="scientific">Paenibacillus sambharensis</name>
    <dbReference type="NCBI Taxonomy" id="1803190"/>
    <lineage>
        <taxon>Bacteria</taxon>
        <taxon>Bacillati</taxon>
        <taxon>Bacillota</taxon>
        <taxon>Bacilli</taxon>
        <taxon>Bacillales</taxon>
        <taxon>Paenibacillaceae</taxon>
        <taxon>Paenibacillus</taxon>
    </lineage>
</organism>